<dbReference type="AlphaFoldDB" id="A0A8J6KE07"/>
<dbReference type="Proteomes" id="UP000770717">
    <property type="component" value="Unassembled WGS sequence"/>
</dbReference>
<evidence type="ECO:0000313" key="1">
    <source>
        <dbReference type="EMBL" id="KAG9489427.1"/>
    </source>
</evidence>
<sequence>MLVSSVVLKCLSRCFLYGRKSCSLNIFQNSSHLCFQGHIEELPSQVIYAHIVRVKDFLEEQNMNMLLMNILTNLSFCGIFVP</sequence>
<comment type="caution">
    <text evidence="1">The sequence shown here is derived from an EMBL/GenBank/DDBJ whole genome shotgun (WGS) entry which is preliminary data.</text>
</comment>
<evidence type="ECO:0000313" key="2">
    <source>
        <dbReference type="Proteomes" id="UP000770717"/>
    </source>
</evidence>
<accession>A0A8J6KE07</accession>
<dbReference type="EMBL" id="WNTK01000002">
    <property type="protein sequence ID" value="KAG9489427.1"/>
    <property type="molecule type" value="Genomic_DNA"/>
</dbReference>
<gene>
    <name evidence="1" type="ORF">GDO78_005416</name>
</gene>
<keyword evidence="2" id="KW-1185">Reference proteome</keyword>
<name>A0A8J6KE07_ELECQ</name>
<proteinExistence type="predicted"/>
<protein>
    <submittedName>
        <fullName evidence="1">Uncharacterized protein</fullName>
    </submittedName>
</protein>
<organism evidence="1 2">
    <name type="scientific">Eleutherodactylus coqui</name>
    <name type="common">Puerto Rican coqui</name>
    <dbReference type="NCBI Taxonomy" id="57060"/>
    <lineage>
        <taxon>Eukaryota</taxon>
        <taxon>Metazoa</taxon>
        <taxon>Chordata</taxon>
        <taxon>Craniata</taxon>
        <taxon>Vertebrata</taxon>
        <taxon>Euteleostomi</taxon>
        <taxon>Amphibia</taxon>
        <taxon>Batrachia</taxon>
        <taxon>Anura</taxon>
        <taxon>Neobatrachia</taxon>
        <taxon>Hyloidea</taxon>
        <taxon>Eleutherodactylidae</taxon>
        <taxon>Eleutherodactylinae</taxon>
        <taxon>Eleutherodactylus</taxon>
        <taxon>Eleutherodactylus</taxon>
    </lineage>
</organism>
<reference evidence="1" key="1">
    <citation type="thesis" date="2020" institute="ProQuest LLC" country="789 East Eisenhower Parkway, Ann Arbor, MI, USA">
        <title>Comparative Genomics and Chromosome Evolution.</title>
        <authorList>
            <person name="Mudd A.B."/>
        </authorList>
    </citation>
    <scope>NUCLEOTIDE SEQUENCE</scope>
    <source>
        <strain evidence="1">HN-11 Male</strain>
        <tissue evidence="1">Kidney and liver</tissue>
    </source>
</reference>